<dbReference type="RefSeq" id="WP_277445020.1">
    <property type="nucleotide sequence ID" value="NZ_JAKOAV010000034.1"/>
</dbReference>
<organism evidence="1 2">
    <name type="scientific">Pelotomaculum isophthalicicum JI</name>
    <dbReference type="NCBI Taxonomy" id="947010"/>
    <lineage>
        <taxon>Bacteria</taxon>
        <taxon>Bacillati</taxon>
        <taxon>Bacillota</taxon>
        <taxon>Clostridia</taxon>
        <taxon>Eubacteriales</taxon>
        <taxon>Desulfotomaculaceae</taxon>
        <taxon>Pelotomaculum</taxon>
    </lineage>
</organism>
<proteinExistence type="predicted"/>
<accession>A0A9X4H922</accession>
<dbReference type="AlphaFoldDB" id="A0A9X4H922"/>
<gene>
    <name evidence="1" type="ORF">L7E55_14455</name>
</gene>
<sequence length="138" mass="15666">MGILTESTKKIKDRLIQEIEAETATIAADIAARLPKNEEIDSELNELQKRPEPTQEAKEEAARLIHQANEIREKINSKLNKEILPLIDQLIAAHRKAAMLTMSTSGFILSSYIDDIKSILTRYHNDVVMGWRESQAKK</sequence>
<dbReference type="Proteomes" id="UP001154312">
    <property type="component" value="Unassembled WGS sequence"/>
</dbReference>
<name>A0A9X4H922_9FIRM</name>
<comment type="caution">
    <text evidence="1">The sequence shown here is derived from an EMBL/GenBank/DDBJ whole genome shotgun (WGS) entry which is preliminary data.</text>
</comment>
<keyword evidence="2" id="KW-1185">Reference proteome</keyword>
<protein>
    <submittedName>
        <fullName evidence="1">Uncharacterized protein</fullName>
    </submittedName>
</protein>
<evidence type="ECO:0000313" key="1">
    <source>
        <dbReference type="EMBL" id="MDF9409544.1"/>
    </source>
</evidence>
<evidence type="ECO:0000313" key="2">
    <source>
        <dbReference type="Proteomes" id="UP001154312"/>
    </source>
</evidence>
<dbReference type="EMBL" id="JAKOAV010000034">
    <property type="protein sequence ID" value="MDF9409544.1"/>
    <property type="molecule type" value="Genomic_DNA"/>
</dbReference>
<reference evidence="1" key="1">
    <citation type="submission" date="2022-02" db="EMBL/GenBank/DDBJ databases">
        <authorList>
            <person name="Leng L."/>
        </authorList>
    </citation>
    <scope>NUCLEOTIDE SEQUENCE</scope>
    <source>
        <strain evidence="1">JI</strain>
    </source>
</reference>